<organism evidence="1 2">
    <name type="scientific">Aminomonas paucivorans DSM 12260</name>
    <dbReference type="NCBI Taxonomy" id="584708"/>
    <lineage>
        <taxon>Bacteria</taxon>
        <taxon>Thermotogati</taxon>
        <taxon>Synergistota</taxon>
        <taxon>Synergistia</taxon>
        <taxon>Synergistales</taxon>
        <taxon>Synergistaceae</taxon>
        <taxon>Aminomonas</taxon>
    </lineage>
</organism>
<gene>
    <name evidence="1" type="ORF">Apau_1666</name>
</gene>
<protein>
    <submittedName>
        <fullName evidence="1">Uncharacterized protein</fullName>
    </submittedName>
</protein>
<dbReference type="Proteomes" id="UP000005096">
    <property type="component" value="Chromosome"/>
</dbReference>
<proteinExistence type="predicted"/>
<dbReference type="EMBL" id="CM001022">
    <property type="protein sequence ID" value="EFQ24085.1"/>
    <property type="molecule type" value="Genomic_DNA"/>
</dbReference>
<reference evidence="1 2" key="1">
    <citation type="journal article" date="2010" name="Stand. Genomic Sci.">
        <title>Non-contiguous finished genome sequence of Aminomonas paucivorans type strain (GLU-3).</title>
        <authorList>
            <person name="Pitluck S."/>
            <person name="Yasawong M."/>
            <person name="Held B."/>
            <person name="Lapidus A."/>
            <person name="Nolan M."/>
            <person name="Copeland A."/>
            <person name="Lucas S."/>
            <person name="Del Rio T.G."/>
            <person name="Tice H."/>
            <person name="Cheng J.F."/>
            <person name="Chertkov O."/>
            <person name="Goodwin L."/>
            <person name="Tapia R."/>
            <person name="Han C."/>
            <person name="Liolios K."/>
            <person name="Ivanova N."/>
            <person name="Mavromatis K."/>
            <person name="Ovchinnikova G."/>
            <person name="Pati A."/>
            <person name="Chen A."/>
            <person name="Palaniappan K."/>
            <person name="Land M."/>
            <person name="Hauser L."/>
            <person name="Chang Y.J."/>
            <person name="Jeffries C.D."/>
            <person name="Pukall R."/>
            <person name="Spring S."/>
            <person name="Rohde M."/>
            <person name="Sikorski J."/>
            <person name="Goker M."/>
            <person name="Woyke T."/>
            <person name="Bristow J."/>
            <person name="Eisen J.A."/>
            <person name="Markowitz V."/>
            <person name="Hugenholtz P."/>
            <person name="Kyrpides N.C."/>
            <person name="Klenk H.P."/>
        </authorList>
    </citation>
    <scope>NUCLEOTIDE SEQUENCE [LARGE SCALE GENOMIC DNA]</scope>
    <source>
        <strain evidence="1 2">DSM 12260</strain>
    </source>
</reference>
<name>E3CUV9_9BACT</name>
<keyword evidence="2" id="KW-1185">Reference proteome</keyword>
<accession>E3CUV9</accession>
<dbReference type="PaxDb" id="584708-Apau_1666"/>
<dbReference type="AlphaFoldDB" id="E3CUV9"/>
<dbReference type="HOGENOM" id="CLU_1183028_0_0_0"/>
<sequence>MTMQDYVALTEELGIVPILCGPRVALIGPDPGPLERARALLDASRLEGALLLHLVDAKAPGWEQVAELLAEREAIMGEGEPVPPGQVAEGTLSRFVPVPGASSADQVLVSLLSRLQDGPLSFAAAVRGCGERLVYAAMGAGLVRRSGDRVFLGKAPRVADPVIPAPVEAVRVLPVSEAGDSPSSDPGDLLSAASRAEGIHYAEAHRRFGGQAIRDAVRAGLIDAEIDGTLRRAA</sequence>
<dbReference type="STRING" id="584708.Apau_1666"/>
<evidence type="ECO:0000313" key="2">
    <source>
        <dbReference type="Proteomes" id="UP000005096"/>
    </source>
</evidence>
<evidence type="ECO:0000313" key="1">
    <source>
        <dbReference type="EMBL" id="EFQ24085.1"/>
    </source>
</evidence>